<dbReference type="EMBL" id="RQTK01000020">
    <property type="protein sequence ID" value="RUS91011.1"/>
    <property type="molecule type" value="Genomic_DNA"/>
</dbReference>
<name>A0A433UB17_ELYCH</name>
<dbReference type="Proteomes" id="UP000271974">
    <property type="component" value="Unassembled WGS sequence"/>
</dbReference>
<comment type="caution">
    <text evidence="5">The sequence shown here is derived from an EMBL/GenBank/DDBJ whole genome shotgun (WGS) entry which is preliminary data.</text>
</comment>
<proteinExistence type="predicted"/>
<dbReference type="InterPro" id="IPR042099">
    <property type="entry name" value="ANL_N_sf"/>
</dbReference>
<protein>
    <recommendedName>
        <fullName evidence="3">long-chain-fatty-acid--CoA ligase</fullName>
        <ecNumber evidence="3">6.2.1.3</ecNumber>
    </recommendedName>
</protein>
<evidence type="ECO:0000256" key="1">
    <source>
        <dbReference type="ARBA" id="ARBA00022598"/>
    </source>
</evidence>
<keyword evidence="1" id="KW-0436">Ligase</keyword>
<dbReference type="EC" id="6.2.1.3" evidence="3"/>
<dbReference type="PANTHER" id="PTHR43272:SF107">
    <property type="entry name" value="LONG-CHAIN-FATTY-ACID--COA LIGASE 5"/>
    <property type="match status" value="1"/>
</dbReference>
<keyword evidence="6" id="KW-1185">Reference proteome</keyword>
<keyword evidence="2" id="KW-0276">Fatty acid metabolism</keyword>
<gene>
    <name evidence="5" type="ORF">EGW08_001228</name>
</gene>
<dbReference type="InterPro" id="IPR000873">
    <property type="entry name" value="AMP-dep_synth/lig_dom"/>
</dbReference>
<evidence type="ECO:0000313" key="6">
    <source>
        <dbReference type="Proteomes" id="UP000271974"/>
    </source>
</evidence>
<dbReference type="AlphaFoldDB" id="A0A433UB17"/>
<dbReference type="Gene3D" id="3.40.50.12780">
    <property type="entry name" value="N-terminal domain of ligase-like"/>
    <property type="match status" value="1"/>
</dbReference>
<dbReference type="GO" id="GO:0016020">
    <property type="term" value="C:membrane"/>
    <property type="evidence" value="ECO:0007669"/>
    <property type="project" value="TreeGrafter"/>
</dbReference>
<sequence>MFWTWGQEPTLPPADIDNQSVAVDGQPHHRTSHKSIGPDLLGAEKISDCHLCYDVLEAGKKASGNGPCLGVRTGPNKEFEWMSYQEWVITDFACQAYSMVPVPLYETLGVEASKHILNECEIATVVCDTEEKVKKLLAIRADVPGLNTVVVIEPVSDEVTSSAESAGIKLISFEDLLLPSEDDMYTICYTSGTTGKPNYGGQSYVIYIMPLIFQPHHKVNKDDAALSYLPLAHNFERGSMLLLLIGGARVGFFSGDVKLLMDDLATLRPTIFASVPRLLNRIYDSVYADVKTSYLKSTLLSWALASKKKEIERHIIRRNSFWDKLIFQKIQDKLGGRVKVVITGSAPLSADVMNFLRCALGCLVLEGYGQSEAGAGLTFTLPGDYTLGHVGPPLAGVHIKLVDVPDMNYFAKDGIGEITAKGDILMTGYYKQPEKTAEALDKDGWLHTGDIGMWTENGCLKIVDRKKNVFKLSQGEYVATEKIENVYRTSPFVGQIYVDGDSLKPRLMAVVVPDDVYLEKWAANNGFPTKLEDFCKAEGAKKLVLDDMLKEGNKAGLMTFEQVKDIVLESDLFTVENELLTPTMKNKRSSLRSKYEETIQQLYRDNDL</sequence>
<reference evidence="5 6" key="1">
    <citation type="submission" date="2019-01" db="EMBL/GenBank/DDBJ databases">
        <title>A draft genome assembly of the solar-powered sea slug Elysia chlorotica.</title>
        <authorList>
            <person name="Cai H."/>
            <person name="Li Q."/>
            <person name="Fang X."/>
            <person name="Li J."/>
            <person name="Curtis N.E."/>
            <person name="Altenburger A."/>
            <person name="Shibata T."/>
            <person name="Feng M."/>
            <person name="Maeda T."/>
            <person name="Schwartz J.A."/>
            <person name="Shigenobu S."/>
            <person name="Lundholm N."/>
            <person name="Nishiyama T."/>
            <person name="Yang H."/>
            <person name="Hasebe M."/>
            <person name="Li S."/>
            <person name="Pierce S.K."/>
            <person name="Wang J."/>
        </authorList>
    </citation>
    <scope>NUCLEOTIDE SEQUENCE [LARGE SCALE GENOMIC DNA]</scope>
    <source>
        <strain evidence="5">EC2010</strain>
        <tissue evidence="5">Whole organism of an adult</tissue>
    </source>
</reference>
<dbReference type="SUPFAM" id="SSF56801">
    <property type="entry name" value="Acetyl-CoA synthetase-like"/>
    <property type="match status" value="1"/>
</dbReference>
<evidence type="ECO:0000313" key="5">
    <source>
        <dbReference type="EMBL" id="RUS91011.1"/>
    </source>
</evidence>
<organism evidence="5 6">
    <name type="scientific">Elysia chlorotica</name>
    <name type="common">Eastern emerald elysia</name>
    <name type="synonym">Sea slug</name>
    <dbReference type="NCBI Taxonomy" id="188477"/>
    <lineage>
        <taxon>Eukaryota</taxon>
        <taxon>Metazoa</taxon>
        <taxon>Spiralia</taxon>
        <taxon>Lophotrochozoa</taxon>
        <taxon>Mollusca</taxon>
        <taxon>Gastropoda</taxon>
        <taxon>Heterobranchia</taxon>
        <taxon>Euthyneura</taxon>
        <taxon>Panpulmonata</taxon>
        <taxon>Sacoglossa</taxon>
        <taxon>Placobranchoidea</taxon>
        <taxon>Plakobranchidae</taxon>
        <taxon>Elysia</taxon>
    </lineage>
</organism>
<dbReference type="GO" id="GO:0004467">
    <property type="term" value="F:long-chain fatty acid-CoA ligase activity"/>
    <property type="evidence" value="ECO:0007669"/>
    <property type="project" value="UniProtKB-EC"/>
</dbReference>
<keyword evidence="2" id="KW-0443">Lipid metabolism</keyword>
<evidence type="ECO:0000256" key="2">
    <source>
        <dbReference type="ARBA" id="ARBA00022832"/>
    </source>
</evidence>
<accession>A0A433UB17</accession>
<dbReference type="OrthoDB" id="1700726at2759"/>
<feature type="domain" description="AMP-dependent synthetase/ligase" evidence="4">
    <location>
        <begin position="86"/>
        <end position="430"/>
    </location>
</feature>
<dbReference type="Pfam" id="PF00501">
    <property type="entry name" value="AMP-binding"/>
    <property type="match status" value="1"/>
</dbReference>
<dbReference type="PANTHER" id="PTHR43272">
    <property type="entry name" value="LONG-CHAIN-FATTY-ACID--COA LIGASE"/>
    <property type="match status" value="1"/>
</dbReference>
<dbReference type="GO" id="GO:0005783">
    <property type="term" value="C:endoplasmic reticulum"/>
    <property type="evidence" value="ECO:0007669"/>
    <property type="project" value="TreeGrafter"/>
</dbReference>
<evidence type="ECO:0000259" key="4">
    <source>
        <dbReference type="Pfam" id="PF00501"/>
    </source>
</evidence>
<dbReference type="STRING" id="188477.A0A433UB17"/>
<evidence type="ECO:0000256" key="3">
    <source>
        <dbReference type="ARBA" id="ARBA00026121"/>
    </source>
</evidence>